<gene>
    <name evidence="1" type="ORF">FA048_05345</name>
</gene>
<dbReference type="AlphaFoldDB" id="A0A4U1CVT2"/>
<organism evidence="1 2">
    <name type="scientific">Pedobacter polaris</name>
    <dbReference type="NCBI Taxonomy" id="2571273"/>
    <lineage>
        <taxon>Bacteria</taxon>
        <taxon>Pseudomonadati</taxon>
        <taxon>Bacteroidota</taxon>
        <taxon>Sphingobacteriia</taxon>
        <taxon>Sphingobacteriales</taxon>
        <taxon>Sphingobacteriaceae</taxon>
        <taxon>Pedobacter</taxon>
    </lineage>
</organism>
<dbReference type="EMBL" id="SWBR01000001">
    <property type="protein sequence ID" value="TKC13044.1"/>
    <property type="molecule type" value="Genomic_DNA"/>
</dbReference>
<dbReference type="Proteomes" id="UP000309488">
    <property type="component" value="Unassembled WGS sequence"/>
</dbReference>
<comment type="caution">
    <text evidence="1">The sequence shown here is derived from an EMBL/GenBank/DDBJ whole genome shotgun (WGS) entry which is preliminary data.</text>
</comment>
<accession>A0A4U1CVT2</accession>
<evidence type="ECO:0000313" key="2">
    <source>
        <dbReference type="Proteomes" id="UP000309488"/>
    </source>
</evidence>
<reference evidence="1 2" key="1">
    <citation type="submission" date="2019-04" db="EMBL/GenBank/DDBJ databases">
        <title>Pedobacter sp. RP-3-22 sp. nov., isolated from Arctic soil.</title>
        <authorList>
            <person name="Dahal R.H."/>
            <person name="Kim D.-U."/>
        </authorList>
    </citation>
    <scope>NUCLEOTIDE SEQUENCE [LARGE SCALE GENOMIC DNA]</scope>
    <source>
        <strain evidence="1 2">RP-3-22</strain>
    </source>
</reference>
<evidence type="ECO:0000313" key="1">
    <source>
        <dbReference type="EMBL" id="TKC13044.1"/>
    </source>
</evidence>
<protein>
    <submittedName>
        <fullName evidence="1">Uncharacterized protein</fullName>
    </submittedName>
</protein>
<name>A0A4U1CVT2_9SPHI</name>
<keyword evidence="2" id="KW-1185">Reference proteome</keyword>
<proteinExistence type="predicted"/>
<sequence length="78" mass="8786">MVIAIPLVFKAKTHFSEANEKDSTEKSFNAQEKLATIIVFQFQAKNTVASNKSNLKFNSFKFNLPAAYSSLPKRPPKH</sequence>